<evidence type="ECO:0000313" key="8">
    <source>
        <dbReference type="Proteomes" id="UP000011607"/>
    </source>
</evidence>
<dbReference type="OrthoDB" id="201875at2157"/>
<evidence type="ECO:0000256" key="1">
    <source>
        <dbReference type="ARBA" id="ARBA00004651"/>
    </source>
</evidence>
<dbReference type="RefSeq" id="WP_006672835.1">
    <property type="nucleotide sequence ID" value="NZ_AOMA01000091.1"/>
</dbReference>
<keyword evidence="5 6" id="KW-0472">Membrane</keyword>
<evidence type="ECO:0000256" key="4">
    <source>
        <dbReference type="ARBA" id="ARBA00022989"/>
    </source>
</evidence>
<comment type="subcellular location">
    <subcellularLocation>
        <location evidence="1">Cell membrane</location>
        <topology evidence="1">Multi-pass membrane protein</topology>
    </subcellularLocation>
</comment>
<protein>
    <recommendedName>
        <fullName evidence="9">Cytochrome C oxidase subunit IV</fullName>
    </recommendedName>
</protein>
<feature type="transmembrane region" description="Helical" evidence="6">
    <location>
        <begin position="67"/>
        <end position="87"/>
    </location>
</feature>
<dbReference type="Pfam" id="PF03626">
    <property type="entry name" value="COX4_pro"/>
    <property type="match status" value="1"/>
</dbReference>
<dbReference type="InterPro" id="IPR005171">
    <property type="entry name" value="Cyt_c_oxidase_su4_prok"/>
</dbReference>
<evidence type="ECO:0000256" key="6">
    <source>
        <dbReference type="SAM" id="Phobius"/>
    </source>
</evidence>
<evidence type="ECO:0000256" key="5">
    <source>
        <dbReference type="ARBA" id="ARBA00023136"/>
    </source>
</evidence>
<comment type="caution">
    <text evidence="7">The sequence shown here is derived from an EMBL/GenBank/DDBJ whole genome shotgun (WGS) entry which is preliminary data.</text>
</comment>
<dbReference type="Proteomes" id="UP000011607">
    <property type="component" value="Unassembled WGS sequence"/>
</dbReference>
<dbReference type="eggNOG" id="arCOG08921">
    <property type="taxonomic scope" value="Archaea"/>
</dbReference>
<gene>
    <name evidence="7" type="ORF">C446_09588</name>
</gene>
<keyword evidence="2" id="KW-1003">Cell membrane</keyword>
<dbReference type="EMBL" id="AOMA01000091">
    <property type="protein sequence ID" value="EMA38762.1"/>
    <property type="molecule type" value="Genomic_DNA"/>
</dbReference>
<proteinExistence type="predicted"/>
<evidence type="ECO:0000313" key="7">
    <source>
        <dbReference type="EMBL" id="EMA38762.1"/>
    </source>
</evidence>
<name>M0LYU8_9EURY</name>
<sequence>MADARTYVLIYVVLLVLGTGKFVFFTFDDIFTYSMAMGGTIILAVAKSLLIAGYYQHLIEEPRAVTYMMSIAVFMVFLLTVAAGYSIQ</sequence>
<accession>M0LYU8</accession>
<organism evidence="7 8">
    <name type="scientific">Halobiforma nitratireducens JCM 10879</name>
    <dbReference type="NCBI Taxonomy" id="1227454"/>
    <lineage>
        <taxon>Archaea</taxon>
        <taxon>Methanobacteriati</taxon>
        <taxon>Methanobacteriota</taxon>
        <taxon>Stenosarchaea group</taxon>
        <taxon>Halobacteria</taxon>
        <taxon>Halobacteriales</taxon>
        <taxon>Natrialbaceae</taxon>
        <taxon>Halobiforma</taxon>
    </lineage>
</organism>
<keyword evidence="4 6" id="KW-1133">Transmembrane helix</keyword>
<evidence type="ECO:0000256" key="2">
    <source>
        <dbReference type="ARBA" id="ARBA00022475"/>
    </source>
</evidence>
<feature type="transmembrane region" description="Helical" evidence="6">
    <location>
        <begin position="33"/>
        <end position="55"/>
    </location>
</feature>
<dbReference type="STRING" id="1227454.C446_09588"/>
<dbReference type="GO" id="GO:0005886">
    <property type="term" value="C:plasma membrane"/>
    <property type="evidence" value="ECO:0007669"/>
    <property type="project" value="UniProtKB-SubCell"/>
</dbReference>
<evidence type="ECO:0000256" key="3">
    <source>
        <dbReference type="ARBA" id="ARBA00022692"/>
    </source>
</evidence>
<keyword evidence="3 6" id="KW-0812">Transmembrane</keyword>
<evidence type="ECO:0008006" key="9">
    <source>
        <dbReference type="Google" id="ProtNLM"/>
    </source>
</evidence>
<dbReference type="AlphaFoldDB" id="M0LYU8"/>
<dbReference type="PATRIC" id="fig|1227454.3.peg.1952"/>
<feature type="transmembrane region" description="Helical" evidence="6">
    <location>
        <begin position="7"/>
        <end position="27"/>
    </location>
</feature>
<reference evidence="7 8" key="1">
    <citation type="journal article" date="2014" name="PLoS Genet.">
        <title>Phylogenetically driven sequencing of extremely halophilic archaea reveals strategies for static and dynamic osmo-response.</title>
        <authorList>
            <person name="Becker E.A."/>
            <person name="Seitzer P.M."/>
            <person name="Tritt A."/>
            <person name="Larsen D."/>
            <person name="Krusor M."/>
            <person name="Yao A.I."/>
            <person name="Wu D."/>
            <person name="Madern D."/>
            <person name="Eisen J.A."/>
            <person name="Darling A.E."/>
            <person name="Facciotti M.T."/>
        </authorList>
    </citation>
    <scope>NUCLEOTIDE SEQUENCE [LARGE SCALE GENOMIC DNA]</scope>
    <source>
        <strain evidence="7 8">JCM 10879</strain>
    </source>
</reference>
<keyword evidence="8" id="KW-1185">Reference proteome</keyword>